<accession>A0ABS2FCI6</accession>
<dbReference type="PANTHER" id="PTHR38011">
    <property type="entry name" value="DIHYDROFOLATE REDUCTASE FAMILY PROTEIN (AFU_ORTHOLOGUE AFUA_8G06820)"/>
    <property type="match status" value="1"/>
</dbReference>
<organism evidence="2 3">
    <name type="scientific">Clostridium saudiense</name>
    <dbReference type="NCBI Taxonomy" id="1414720"/>
    <lineage>
        <taxon>Bacteria</taxon>
        <taxon>Bacillati</taxon>
        <taxon>Bacillota</taxon>
        <taxon>Clostridia</taxon>
        <taxon>Eubacteriales</taxon>
        <taxon>Clostridiaceae</taxon>
        <taxon>Clostridium</taxon>
    </lineage>
</organism>
<name>A0ABS2FCI6_9CLOT</name>
<evidence type="ECO:0000313" key="2">
    <source>
        <dbReference type="EMBL" id="MBM6817762.1"/>
    </source>
</evidence>
<protein>
    <submittedName>
        <fullName evidence="2">Dihydrofolate reductase</fullName>
    </submittedName>
</protein>
<dbReference type="RefSeq" id="WP_148322900.1">
    <property type="nucleotide sequence ID" value="NZ_JACJLL010000001.1"/>
</dbReference>
<feature type="domain" description="Bacterial bifunctional deaminase-reductase C-terminal" evidence="1">
    <location>
        <begin position="2"/>
        <end position="165"/>
    </location>
</feature>
<keyword evidence="3" id="KW-1185">Reference proteome</keyword>
<reference evidence="2 3" key="1">
    <citation type="journal article" date="2021" name="Sci. Rep.">
        <title>The distribution of antibiotic resistance genes in chicken gut microbiota commensals.</title>
        <authorList>
            <person name="Juricova H."/>
            <person name="Matiasovicova J."/>
            <person name="Kubasova T."/>
            <person name="Cejkova D."/>
            <person name="Rychlik I."/>
        </authorList>
    </citation>
    <scope>NUCLEOTIDE SEQUENCE [LARGE SCALE GENOMIC DNA]</scope>
    <source>
        <strain evidence="2 3">An435</strain>
    </source>
</reference>
<dbReference type="PANTHER" id="PTHR38011:SF11">
    <property type="entry name" value="2,5-DIAMINO-6-RIBOSYLAMINO-4(3H)-PYRIMIDINONE 5'-PHOSPHATE REDUCTASE"/>
    <property type="match status" value="1"/>
</dbReference>
<dbReference type="EMBL" id="JACJLL010000001">
    <property type="protein sequence ID" value="MBM6817762.1"/>
    <property type="molecule type" value="Genomic_DNA"/>
</dbReference>
<dbReference type="Proteomes" id="UP000767334">
    <property type="component" value="Unassembled WGS sequence"/>
</dbReference>
<dbReference type="Gene3D" id="3.40.430.10">
    <property type="entry name" value="Dihydrofolate Reductase, subunit A"/>
    <property type="match status" value="1"/>
</dbReference>
<dbReference type="Pfam" id="PF01872">
    <property type="entry name" value="RibD_C"/>
    <property type="match status" value="1"/>
</dbReference>
<gene>
    <name evidence="2" type="ORF">H6A19_00155</name>
</gene>
<dbReference type="InterPro" id="IPR024072">
    <property type="entry name" value="DHFR-like_dom_sf"/>
</dbReference>
<proteinExistence type="predicted"/>
<comment type="caution">
    <text evidence="2">The sequence shown here is derived from an EMBL/GenBank/DDBJ whole genome shotgun (WGS) entry which is preliminary data.</text>
</comment>
<dbReference type="SUPFAM" id="SSF53597">
    <property type="entry name" value="Dihydrofolate reductase-like"/>
    <property type="match status" value="1"/>
</dbReference>
<evidence type="ECO:0000259" key="1">
    <source>
        <dbReference type="Pfam" id="PF01872"/>
    </source>
</evidence>
<evidence type="ECO:0000313" key="3">
    <source>
        <dbReference type="Proteomes" id="UP000767334"/>
    </source>
</evidence>
<dbReference type="InterPro" id="IPR050765">
    <property type="entry name" value="Riboflavin_Biosynth_HTPR"/>
</dbReference>
<sequence>MRKVVLYIAKSLDGYIADSKGGVDWLTGQDEENTDPGSYPEFIKTVDTVILGYKTYHQVTTELSPDSWVYSGMKSYVVTSKKIESTDEIIFTNENLTDLISRLKKQEGKDIWICGGASIVNQLLGLNLIDEFYISIIPTILGSGIRLFEEHNKEIKLELINTRNYNGIVDLQYKCRKSTD</sequence>
<dbReference type="InterPro" id="IPR002734">
    <property type="entry name" value="RibDG_C"/>
</dbReference>